<comment type="subcellular location">
    <subcellularLocation>
        <location evidence="1">Membrane</location>
        <topology evidence="1">Multi-pass membrane protein</topology>
    </subcellularLocation>
</comment>
<dbReference type="InterPro" id="IPR050721">
    <property type="entry name" value="Trk_Ktr_HKT_K-transport"/>
</dbReference>
<dbReference type="PANTHER" id="PTHR43833:SF9">
    <property type="entry name" value="POTASSIUM CHANNEL PROTEIN YUGO-RELATED"/>
    <property type="match status" value="1"/>
</dbReference>
<sequence>MNLFSRALVDSAYALESSQKLRRTRHSVDNLMNNVGYRYKRYFDLFMMVLIFSSVFILIRDVKFPQQDFLAVFNDYIISLIFLVEYLMRFWVSSDSARIIIDQYEKDELLQREFRAGRALMKVLIAKWRYVSSLSAIIDFLAIMPFFHELRLLRLFIIFRVFKLFRYAQNMHHFAAILASKKFELLTLFTFVGLIIFVASVMIYVMEALNPDSKVNTLFDALYWSVVTISTVGYGDVVPVSGEGKLVALVVIVSGVAVLAFATSIVVAAFTEKLDDIRDGKLIQDVQKLKGIYLICGYGTVAQQTASKLRRMGRSVVILDADAAKIAEARRHHDLALAIDPSSLEALGQLGIDPGRQVRAVILLGDTDVENVYTALTLRSMNKDLRILSLLHDKKHRRKLESAGVDDVVYAQELIGQLSREYSDQPIAFEALHALRAEHSGVVIDEILIDERMARFVQTVQDLKIRGRRLILLGVESRREARFVFNPPVDFAVEENDLLVVIGENAMLHEYRIDLHQAVHS</sequence>
<feature type="transmembrane region" description="Helical" evidence="6">
    <location>
        <begin position="71"/>
        <end position="88"/>
    </location>
</feature>
<evidence type="ECO:0000256" key="3">
    <source>
        <dbReference type="ARBA" id="ARBA00022989"/>
    </source>
</evidence>
<dbReference type="Gene3D" id="1.10.287.70">
    <property type="match status" value="1"/>
</dbReference>
<evidence type="ECO:0000256" key="6">
    <source>
        <dbReference type="SAM" id="Phobius"/>
    </source>
</evidence>
<gene>
    <name evidence="8" type="ORF">WCY31_04440</name>
</gene>
<organism evidence="8 9">
    <name type="scientific">Sulfurimonas diazotrophicus</name>
    <dbReference type="NCBI Taxonomy" id="3131939"/>
    <lineage>
        <taxon>Bacteria</taxon>
        <taxon>Pseudomonadati</taxon>
        <taxon>Campylobacterota</taxon>
        <taxon>Epsilonproteobacteria</taxon>
        <taxon>Campylobacterales</taxon>
        <taxon>Sulfurimonadaceae</taxon>
        <taxon>Sulfurimonas</taxon>
    </lineage>
</organism>
<evidence type="ECO:0000256" key="1">
    <source>
        <dbReference type="ARBA" id="ARBA00004141"/>
    </source>
</evidence>
<evidence type="ECO:0000256" key="4">
    <source>
        <dbReference type="ARBA" id="ARBA00023136"/>
    </source>
</evidence>
<dbReference type="InterPro" id="IPR005821">
    <property type="entry name" value="Ion_trans_dom"/>
</dbReference>
<dbReference type="PRINTS" id="PR00169">
    <property type="entry name" value="KCHANNEL"/>
</dbReference>
<keyword evidence="3 6" id="KW-1133">Transmembrane helix</keyword>
<dbReference type="InterPro" id="IPR036291">
    <property type="entry name" value="NAD(P)-bd_dom_sf"/>
</dbReference>
<dbReference type="RefSeq" id="WP_345971061.1">
    <property type="nucleotide sequence ID" value="NZ_CP147920.1"/>
</dbReference>
<feature type="transmembrane region" description="Helical" evidence="6">
    <location>
        <begin position="217"/>
        <end position="234"/>
    </location>
</feature>
<keyword evidence="9" id="KW-1185">Reference proteome</keyword>
<feature type="domain" description="RCK N-terminal" evidence="7">
    <location>
        <begin position="290"/>
        <end position="409"/>
    </location>
</feature>
<dbReference type="Gene3D" id="3.40.50.720">
    <property type="entry name" value="NAD(P)-binding Rossmann-like Domain"/>
    <property type="match status" value="1"/>
</dbReference>
<feature type="transmembrane region" description="Helical" evidence="6">
    <location>
        <begin position="185"/>
        <end position="205"/>
    </location>
</feature>
<evidence type="ECO:0000256" key="2">
    <source>
        <dbReference type="ARBA" id="ARBA00022692"/>
    </source>
</evidence>
<dbReference type="InterPro" id="IPR003148">
    <property type="entry name" value="RCK_N"/>
</dbReference>
<keyword evidence="4 6" id="KW-0472">Membrane</keyword>
<feature type="transmembrane region" description="Helical" evidence="6">
    <location>
        <begin position="246"/>
        <end position="271"/>
    </location>
</feature>
<evidence type="ECO:0000256" key="5">
    <source>
        <dbReference type="ARBA" id="ARBA00029579"/>
    </source>
</evidence>
<dbReference type="Proteomes" id="UP001447842">
    <property type="component" value="Chromosome"/>
</dbReference>
<feature type="transmembrane region" description="Helical" evidence="6">
    <location>
        <begin position="42"/>
        <end position="59"/>
    </location>
</feature>
<evidence type="ECO:0000313" key="9">
    <source>
        <dbReference type="Proteomes" id="UP001447842"/>
    </source>
</evidence>
<dbReference type="Gene3D" id="3.30.70.1450">
    <property type="entry name" value="Regulator of K+ conductance, C-terminal domain"/>
    <property type="match status" value="1"/>
</dbReference>
<proteinExistence type="predicted"/>
<dbReference type="Pfam" id="PF00520">
    <property type="entry name" value="Ion_trans"/>
    <property type="match status" value="1"/>
</dbReference>
<dbReference type="PANTHER" id="PTHR43833">
    <property type="entry name" value="POTASSIUM CHANNEL PROTEIN 2-RELATED-RELATED"/>
    <property type="match status" value="1"/>
</dbReference>
<dbReference type="InterPro" id="IPR036721">
    <property type="entry name" value="RCK_C_sf"/>
</dbReference>
<evidence type="ECO:0000313" key="8">
    <source>
        <dbReference type="EMBL" id="XAU15956.1"/>
    </source>
</evidence>
<dbReference type="PROSITE" id="PS51201">
    <property type="entry name" value="RCK_N"/>
    <property type="match status" value="1"/>
</dbReference>
<reference evidence="8 9" key="1">
    <citation type="submission" date="2024-03" db="EMBL/GenBank/DDBJ databases">
        <title>Sulfurimonas sp. HSL3-1.</title>
        <authorList>
            <person name="Wang S."/>
        </authorList>
    </citation>
    <scope>NUCLEOTIDE SEQUENCE [LARGE SCALE GENOMIC DNA]</scope>
    <source>
        <strain evidence="8 9">HSL3-1</strain>
    </source>
</reference>
<dbReference type="SUPFAM" id="SSF51735">
    <property type="entry name" value="NAD(P)-binding Rossmann-fold domains"/>
    <property type="match status" value="1"/>
</dbReference>
<keyword evidence="2 6" id="KW-0812">Transmembrane</keyword>
<protein>
    <recommendedName>
        <fullName evidence="5">BK channel</fullName>
    </recommendedName>
</protein>
<evidence type="ECO:0000259" key="7">
    <source>
        <dbReference type="PROSITE" id="PS51201"/>
    </source>
</evidence>
<dbReference type="Pfam" id="PF02254">
    <property type="entry name" value="TrkA_N"/>
    <property type="match status" value="1"/>
</dbReference>
<accession>A0ABZ3HBP9</accession>
<name>A0ABZ3HBP9_9BACT</name>
<dbReference type="SUPFAM" id="SSF81324">
    <property type="entry name" value="Voltage-gated potassium channels"/>
    <property type="match status" value="1"/>
</dbReference>
<dbReference type="EMBL" id="CP147920">
    <property type="protein sequence ID" value="XAU15956.1"/>
    <property type="molecule type" value="Genomic_DNA"/>
</dbReference>